<reference evidence="4 5" key="1">
    <citation type="submission" date="2023-02" db="EMBL/GenBank/DDBJ databases">
        <title>Bacterial whole genomic sequence of Curvibacter sp. HBC61.</title>
        <authorList>
            <person name="Le V."/>
            <person name="Ko S.-R."/>
            <person name="Ahn C.-Y."/>
            <person name="Oh H.-M."/>
        </authorList>
    </citation>
    <scope>NUCLEOTIDE SEQUENCE [LARGE SCALE GENOMIC DNA]</scope>
    <source>
        <strain evidence="4 5">HBC61</strain>
    </source>
</reference>
<dbReference type="PROSITE" id="PS51127">
    <property type="entry name" value="BIG1"/>
    <property type="match status" value="1"/>
</dbReference>
<sequence>MNYLKYGFVVLVAGLLTACGGGGGSAGTTSGGSSSTSSATPTVVVTLTDTTGNALGVPVTLQSGSTYLAQAQVLDARSTPIVNQLVSFAGDTSLVTLSPATALTDTSGVARVQVSPLSLAGAGTIVATSSIGGSSVTSNAAAYQVAAKNVAASLTYVSGTPTVAVISSATTGVKQLNAKFQLLNEQGLGLSGQSVTLSLNAQAISSGVTFLANGLNTTASQVLTTDASGNVQAILSSGTLPTPILVTAKLTNNSNIQANSVGLAVTNGRPTQLRSSIAATVLNLEASGGGTSIIQGVQTTISVLLSDRLGNPIPAGTVVNLVASHGQVTGSCLVDATSGCTATWTSAGERPSSGLLTVLAYLDGEEDFVDANGNNQYDAGESFTDVGQVYLPKDPKAAAFNSLVDQPIAGGMTGNVACNSVGSVAYQMPNTCDGLWSSSIRVRKGVTLSWSSGVASWGGVSSNTGAVFTVTVSDDLGNALPNKTALSATGNCTTGTGTATTAVVPALVVSPTTVPNTISPTVVSVALTPTSTLTSFSGGACTINLTATSPAGLVTTRRYSF</sequence>
<dbReference type="RefSeq" id="WP_273951573.1">
    <property type="nucleotide sequence ID" value="NZ_JAQSIP010000004.1"/>
</dbReference>
<gene>
    <name evidence="4" type="ORF">PSQ40_11370</name>
</gene>
<dbReference type="SUPFAM" id="SSF49373">
    <property type="entry name" value="Invasin/intimin cell-adhesion fragments"/>
    <property type="match status" value="1"/>
</dbReference>
<accession>A0ABT5MYM8</accession>
<dbReference type="EMBL" id="JAQSIP010000004">
    <property type="protein sequence ID" value="MDD0839175.1"/>
    <property type="molecule type" value="Genomic_DNA"/>
</dbReference>
<dbReference type="InterPro" id="IPR003344">
    <property type="entry name" value="Big_1_dom"/>
</dbReference>
<dbReference type="PROSITE" id="PS51257">
    <property type="entry name" value="PROKAR_LIPOPROTEIN"/>
    <property type="match status" value="1"/>
</dbReference>
<proteinExistence type="inferred from homology"/>
<feature type="signal peptide" evidence="2">
    <location>
        <begin position="1"/>
        <end position="18"/>
    </location>
</feature>
<dbReference type="Gene3D" id="2.60.40.10">
    <property type="entry name" value="Immunoglobulins"/>
    <property type="match status" value="1"/>
</dbReference>
<feature type="chain" id="PRO_5047176928" description="Big-1 domain-containing protein" evidence="2">
    <location>
        <begin position="19"/>
        <end position="561"/>
    </location>
</feature>
<evidence type="ECO:0000256" key="1">
    <source>
        <dbReference type="ARBA" id="ARBA00010116"/>
    </source>
</evidence>
<comment type="similarity">
    <text evidence="1">Belongs to the intimin/invasin family.</text>
</comment>
<keyword evidence="5" id="KW-1185">Reference proteome</keyword>
<dbReference type="InterPro" id="IPR013783">
    <property type="entry name" value="Ig-like_fold"/>
</dbReference>
<comment type="caution">
    <text evidence="4">The sequence shown here is derived from an EMBL/GenBank/DDBJ whole genome shotgun (WGS) entry which is preliminary data.</text>
</comment>
<evidence type="ECO:0000259" key="3">
    <source>
        <dbReference type="PROSITE" id="PS51127"/>
    </source>
</evidence>
<feature type="domain" description="Big-1" evidence="3">
    <location>
        <begin position="44"/>
        <end position="144"/>
    </location>
</feature>
<name>A0ABT5MYM8_9BURK</name>
<dbReference type="Proteomes" id="UP001528673">
    <property type="component" value="Unassembled WGS sequence"/>
</dbReference>
<organism evidence="4 5">
    <name type="scientific">Curvibacter cyanobacteriorum</name>
    <dbReference type="NCBI Taxonomy" id="3026422"/>
    <lineage>
        <taxon>Bacteria</taxon>
        <taxon>Pseudomonadati</taxon>
        <taxon>Pseudomonadota</taxon>
        <taxon>Betaproteobacteria</taxon>
        <taxon>Burkholderiales</taxon>
        <taxon>Comamonadaceae</taxon>
        <taxon>Curvibacter</taxon>
    </lineage>
</organism>
<keyword evidence="2" id="KW-0732">Signal</keyword>
<protein>
    <recommendedName>
        <fullName evidence="3">Big-1 domain-containing protein</fullName>
    </recommendedName>
</protein>
<dbReference type="InterPro" id="IPR008964">
    <property type="entry name" value="Invasin/intimin_cell_adhesion"/>
</dbReference>
<evidence type="ECO:0000313" key="5">
    <source>
        <dbReference type="Proteomes" id="UP001528673"/>
    </source>
</evidence>
<evidence type="ECO:0000256" key="2">
    <source>
        <dbReference type="SAM" id="SignalP"/>
    </source>
</evidence>
<evidence type="ECO:0000313" key="4">
    <source>
        <dbReference type="EMBL" id="MDD0839175.1"/>
    </source>
</evidence>